<comment type="caution">
    <text evidence="5">The sequence shown here is derived from an EMBL/GenBank/DDBJ whole genome shotgun (WGS) entry which is preliminary data.</text>
</comment>
<gene>
    <name evidence="5" type="ORF">GCM10009754_39650</name>
</gene>
<sequence>MREVDSIDRHIEFWSREVADLDPDVEGAVTRMQMLVRHLAHRRAEALASYPLKSWEYDILWRLRSVGKPYRMTPTALTAGLDVAPATLTNRLERLEESGYVSRTHDADDRRKLLVTLTAKGHRAWEATIGAQADAEHELLAPLGTSERKQLVRLLRKLTAAAEAGTHPLMLVPGEEDLAPKRRRS</sequence>
<dbReference type="PROSITE" id="PS01117">
    <property type="entry name" value="HTH_MARR_1"/>
    <property type="match status" value="1"/>
</dbReference>
<dbReference type="PANTHER" id="PTHR42756:SF1">
    <property type="entry name" value="TRANSCRIPTIONAL REPRESSOR OF EMRAB OPERON"/>
    <property type="match status" value="1"/>
</dbReference>
<name>A0ABN2R653_9PSEU</name>
<proteinExistence type="predicted"/>
<keyword evidence="3" id="KW-0804">Transcription</keyword>
<dbReference type="InterPro" id="IPR036390">
    <property type="entry name" value="WH_DNA-bd_sf"/>
</dbReference>
<keyword evidence="6" id="KW-1185">Reference proteome</keyword>
<dbReference type="InterPro" id="IPR036388">
    <property type="entry name" value="WH-like_DNA-bd_sf"/>
</dbReference>
<dbReference type="PANTHER" id="PTHR42756">
    <property type="entry name" value="TRANSCRIPTIONAL REGULATOR, MARR"/>
    <property type="match status" value="1"/>
</dbReference>
<evidence type="ECO:0000256" key="1">
    <source>
        <dbReference type="ARBA" id="ARBA00023015"/>
    </source>
</evidence>
<keyword evidence="2" id="KW-0238">DNA-binding</keyword>
<organism evidence="5 6">
    <name type="scientific">Amycolatopsis minnesotensis</name>
    <dbReference type="NCBI Taxonomy" id="337894"/>
    <lineage>
        <taxon>Bacteria</taxon>
        <taxon>Bacillati</taxon>
        <taxon>Actinomycetota</taxon>
        <taxon>Actinomycetes</taxon>
        <taxon>Pseudonocardiales</taxon>
        <taxon>Pseudonocardiaceae</taxon>
        <taxon>Amycolatopsis</taxon>
    </lineage>
</organism>
<dbReference type="InterPro" id="IPR023187">
    <property type="entry name" value="Tscrpt_reg_MarR-type_CS"/>
</dbReference>
<dbReference type="Pfam" id="PF01047">
    <property type="entry name" value="MarR"/>
    <property type="match status" value="1"/>
</dbReference>
<dbReference type="SUPFAM" id="SSF46785">
    <property type="entry name" value="Winged helix' DNA-binding domain"/>
    <property type="match status" value="1"/>
</dbReference>
<evidence type="ECO:0000259" key="4">
    <source>
        <dbReference type="PROSITE" id="PS50995"/>
    </source>
</evidence>
<dbReference type="InterPro" id="IPR000835">
    <property type="entry name" value="HTH_MarR-typ"/>
</dbReference>
<accession>A0ABN2R653</accession>
<evidence type="ECO:0000256" key="2">
    <source>
        <dbReference type="ARBA" id="ARBA00023125"/>
    </source>
</evidence>
<dbReference type="RefSeq" id="WP_344420468.1">
    <property type="nucleotide sequence ID" value="NZ_BAAANN010000014.1"/>
</dbReference>
<reference evidence="5 6" key="1">
    <citation type="journal article" date="2019" name="Int. J. Syst. Evol. Microbiol.">
        <title>The Global Catalogue of Microorganisms (GCM) 10K type strain sequencing project: providing services to taxonomists for standard genome sequencing and annotation.</title>
        <authorList>
            <consortium name="The Broad Institute Genomics Platform"/>
            <consortium name="The Broad Institute Genome Sequencing Center for Infectious Disease"/>
            <person name="Wu L."/>
            <person name="Ma J."/>
        </authorList>
    </citation>
    <scope>NUCLEOTIDE SEQUENCE [LARGE SCALE GENOMIC DNA]</scope>
    <source>
        <strain evidence="5 6">JCM 14545</strain>
    </source>
</reference>
<feature type="domain" description="HTH marR-type" evidence="4">
    <location>
        <begin position="22"/>
        <end position="160"/>
    </location>
</feature>
<evidence type="ECO:0000313" key="6">
    <source>
        <dbReference type="Proteomes" id="UP001501116"/>
    </source>
</evidence>
<evidence type="ECO:0000313" key="5">
    <source>
        <dbReference type="EMBL" id="GAA1964036.1"/>
    </source>
</evidence>
<dbReference type="Proteomes" id="UP001501116">
    <property type="component" value="Unassembled WGS sequence"/>
</dbReference>
<dbReference type="SMART" id="SM00347">
    <property type="entry name" value="HTH_MARR"/>
    <property type="match status" value="1"/>
</dbReference>
<dbReference type="Gene3D" id="1.10.10.10">
    <property type="entry name" value="Winged helix-like DNA-binding domain superfamily/Winged helix DNA-binding domain"/>
    <property type="match status" value="1"/>
</dbReference>
<dbReference type="PROSITE" id="PS50995">
    <property type="entry name" value="HTH_MARR_2"/>
    <property type="match status" value="1"/>
</dbReference>
<keyword evidence="1" id="KW-0805">Transcription regulation</keyword>
<dbReference type="PRINTS" id="PR00598">
    <property type="entry name" value="HTHMARR"/>
</dbReference>
<evidence type="ECO:0000256" key="3">
    <source>
        <dbReference type="ARBA" id="ARBA00023163"/>
    </source>
</evidence>
<dbReference type="EMBL" id="BAAANN010000014">
    <property type="protein sequence ID" value="GAA1964036.1"/>
    <property type="molecule type" value="Genomic_DNA"/>
</dbReference>
<protein>
    <submittedName>
        <fullName evidence="5">MarR family transcriptional regulator</fullName>
    </submittedName>
</protein>